<evidence type="ECO:0000313" key="12">
    <source>
        <dbReference type="Proteomes" id="UP000036938"/>
    </source>
</evidence>
<dbReference type="PANTHER" id="PTHR24221:SF203">
    <property type="entry name" value="ATP-BINDING_PERMEASE FUSION ABC TRANSPORTER-RELATED"/>
    <property type="match status" value="1"/>
</dbReference>
<dbReference type="GO" id="GO:0034040">
    <property type="term" value="F:ATPase-coupled lipid transmembrane transporter activity"/>
    <property type="evidence" value="ECO:0007669"/>
    <property type="project" value="TreeGrafter"/>
</dbReference>
<keyword evidence="3" id="KW-0547">Nucleotide-binding</keyword>
<dbReference type="Gene3D" id="1.20.1560.10">
    <property type="entry name" value="ABC transporter type 1, transmembrane domain"/>
    <property type="match status" value="1"/>
</dbReference>
<dbReference type="RefSeq" id="WP_050530881.1">
    <property type="nucleotide sequence ID" value="NZ_AQQZ01000004.1"/>
</dbReference>
<dbReference type="GO" id="GO:0005886">
    <property type="term" value="C:plasma membrane"/>
    <property type="evidence" value="ECO:0007669"/>
    <property type="project" value="UniProtKB-SubCell"/>
</dbReference>
<dbReference type="Proteomes" id="UP000036938">
    <property type="component" value="Unassembled WGS sequence"/>
</dbReference>
<keyword evidence="2 8" id="KW-0812">Transmembrane</keyword>
<name>A0A0L1JPM0_9RHOB</name>
<comment type="function">
    <text evidence="7">Part of an ABC transporter complex. Transmembrane domains (TMD) form a pore in the inner membrane and the ATP-binding domain (NBD) is responsible for energy generation.</text>
</comment>
<dbReference type="PROSITE" id="PS50929">
    <property type="entry name" value="ABC_TM1F"/>
    <property type="match status" value="1"/>
</dbReference>
<comment type="caution">
    <text evidence="11">The sequence shown here is derived from an EMBL/GenBank/DDBJ whole genome shotgun (WGS) entry which is preliminary data.</text>
</comment>
<evidence type="ECO:0000256" key="7">
    <source>
        <dbReference type="ARBA" id="ARBA00024725"/>
    </source>
</evidence>
<dbReference type="InterPro" id="IPR011527">
    <property type="entry name" value="ABC1_TM_dom"/>
</dbReference>
<evidence type="ECO:0000256" key="2">
    <source>
        <dbReference type="ARBA" id="ARBA00022692"/>
    </source>
</evidence>
<dbReference type="FunFam" id="3.40.50.300:FF:000218">
    <property type="entry name" value="Multidrug ABC transporter ATP-binding protein"/>
    <property type="match status" value="1"/>
</dbReference>
<dbReference type="PATRIC" id="fig|1317121.7.peg.2843"/>
<feature type="transmembrane region" description="Helical" evidence="8">
    <location>
        <begin position="80"/>
        <end position="97"/>
    </location>
</feature>
<evidence type="ECO:0000256" key="8">
    <source>
        <dbReference type="SAM" id="Phobius"/>
    </source>
</evidence>
<evidence type="ECO:0000259" key="10">
    <source>
        <dbReference type="PROSITE" id="PS50929"/>
    </source>
</evidence>
<evidence type="ECO:0000259" key="9">
    <source>
        <dbReference type="PROSITE" id="PS50893"/>
    </source>
</evidence>
<feature type="domain" description="ABC transporter" evidence="9">
    <location>
        <begin position="361"/>
        <end position="600"/>
    </location>
</feature>
<feature type="transmembrane region" description="Helical" evidence="8">
    <location>
        <begin position="264"/>
        <end position="288"/>
    </location>
</feature>
<dbReference type="Pfam" id="PF00664">
    <property type="entry name" value="ABC_membrane"/>
    <property type="match status" value="1"/>
</dbReference>
<organism evidence="11 12">
    <name type="scientific">Pseudaestuariivita atlantica</name>
    <dbReference type="NCBI Taxonomy" id="1317121"/>
    <lineage>
        <taxon>Bacteria</taxon>
        <taxon>Pseudomonadati</taxon>
        <taxon>Pseudomonadota</taxon>
        <taxon>Alphaproteobacteria</taxon>
        <taxon>Rhodobacterales</taxon>
        <taxon>Paracoccaceae</taxon>
        <taxon>Pseudaestuariivita</taxon>
    </lineage>
</organism>
<dbReference type="OrthoDB" id="9808328at2"/>
<feature type="transmembrane region" description="Helical" evidence="8">
    <location>
        <begin position="39"/>
        <end position="60"/>
    </location>
</feature>
<evidence type="ECO:0000256" key="1">
    <source>
        <dbReference type="ARBA" id="ARBA00004651"/>
    </source>
</evidence>
<dbReference type="STRING" id="1317121.ATO11_10835"/>
<evidence type="ECO:0000256" key="4">
    <source>
        <dbReference type="ARBA" id="ARBA00022840"/>
    </source>
</evidence>
<evidence type="ECO:0000256" key="3">
    <source>
        <dbReference type="ARBA" id="ARBA00022741"/>
    </source>
</evidence>
<dbReference type="InterPro" id="IPR017871">
    <property type="entry name" value="ABC_transporter-like_CS"/>
</dbReference>
<dbReference type="SMART" id="SM00382">
    <property type="entry name" value="AAA"/>
    <property type="match status" value="1"/>
</dbReference>
<reference evidence="11 12" key="1">
    <citation type="journal article" date="2015" name="Int. J. Syst. Evol. Microbiol.">
        <title>Aestuariivita atlantica sp. nov., isolated from deep sea sediment of the Atlantic Ocean.</title>
        <authorList>
            <person name="Li G."/>
            <person name="Lai Q."/>
            <person name="Du Y."/>
            <person name="Liu X."/>
            <person name="Sun F."/>
            <person name="Shao Z."/>
        </authorList>
    </citation>
    <scope>NUCLEOTIDE SEQUENCE [LARGE SCALE GENOMIC DNA]</scope>
    <source>
        <strain evidence="11 12">22II-S11-z3</strain>
    </source>
</reference>
<dbReference type="Pfam" id="PF00005">
    <property type="entry name" value="ABC_tran"/>
    <property type="match status" value="1"/>
</dbReference>
<sequence>MFQFFEGLVDPYTPYQETDTPPDRLWPFLLDYARPFRRIFVYAALFSVVVAAIEIGLIWLMGWVVDILSGDPAQVWETHGTTLILLGLFILLVRPLVQGIDVLLLNNTILPNFGTLIRWRAHKHVLRQSVGWFENDFAGRIANRIMQTPPAAGEAVFQVFDAITFAIAYAVGAVILLAQADPRLAVPLVLWLGLYGWLVVWTVRRVGPASEAASNARSEVTGRVVDSYTNIHSVKMFATDQRELDYAKDAIENTRRTFMAEMRLFTFMDFALVVLNGLLIVAVVGWALTLWMQDTATVGVVAAATALTLRLNSMTGWIMWSLTSFFRQLGVVREGMETIAQPIELVDAVGAKPLLLTDGRIEIQSLTHHYGRESGGLDRIDLVIRPGEKVGLVGRSGAGKSTLVKLLLRFYDADGGRVLIDGQDIAQVTQDSLRAQIGMVQQDSALLHRSVRENILYGKPSASEDEMRAAAQQARAEEFIPDLEDADGRRGYDAHVGERGVKLSGGQRQRITLARAILKDAPILLLDEATSALDSEVEAQIQETLKDMMQGKTVIAIAHRLSTIAHLDRILVLDEGRIVEDGTHDVLLAKGGLYAGFWSRQSGGFLNTEAAE</sequence>
<dbReference type="PROSITE" id="PS00211">
    <property type="entry name" value="ABC_TRANSPORTER_1"/>
    <property type="match status" value="1"/>
</dbReference>
<evidence type="ECO:0000256" key="5">
    <source>
        <dbReference type="ARBA" id="ARBA00022989"/>
    </source>
</evidence>
<keyword evidence="5 8" id="KW-1133">Transmembrane helix</keyword>
<evidence type="ECO:0000256" key="6">
    <source>
        <dbReference type="ARBA" id="ARBA00023136"/>
    </source>
</evidence>
<proteinExistence type="predicted"/>
<dbReference type="GO" id="GO:0140359">
    <property type="term" value="F:ABC-type transporter activity"/>
    <property type="evidence" value="ECO:0007669"/>
    <property type="project" value="InterPro"/>
</dbReference>
<dbReference type="Gene3D" id="3.40.50.300">
    <property type="entry name" value="P-loop containing nucleotide triphosphate hydrolases"/>
    <property type="match status" value="1"/>
</dbReference>
<dbReference type="GO" id="GO:0016887">
    <property type="term" value="F:ATP hydrolysis activity"/>
    <property type="evidence" value="ECO:0007669"/>
    <property type="project" value="InterPro"/>
</dbReference>
<dbReference type="InterPro" id="IPR039421">
    <property type="entry name" value="Type_1_exporter"/>
</dbReference>
<dbReference type="SUPFAM" id="SSF52540">
    <property type="entry name" value="P-loop containing nucleoside triphosphate hydrolases"/>
    <property type="match status" value="1"/>
</dbReference>
<dbReference type="EMBL" id="AQQZ01000004">
    <property type="protein sequence ID" value="KNG93681.1"/>
    <property type="molecule type" value="Genomic_DNA"/>
</dbReference>
<feature type="transmembrane region" description="Helical" evidence="8">
    <location>
        <begin position="300"/>
        <end position="320"/>
    </location>
</feature>
<dbReference type="InterPro" id="IPR027417">
    <property type="entry name" value="P-loop_NTPase"/>
</dbReference>
<protein>
    <submittedName>
        <fullName evidence="11">Multidrug ABC transporter ATP-binding protein</fullName>
    </submittedName>
</protein>
<dbReference type="GO" id="GO:0005524">
    <property type="term" value="F:ATP binding"/>
    <property type="evidence" value="ECO:0007669"/>
    <property type="project" value="UniProtKB-KW"/>
</dbReference>
<dbReference type="PROSITE" id="PS50893">
    <property type="entry name" value="ABC_TRANSPORTER_2"/>
    <property type="match status" value="1"/>
</dbReference>
<comment type="subcellular location">
    <subcellularLocation>
        <location evidence="1">Cell membrane</location>
        <topology evidence="1">Multi-pass membrane protein</topology>
    </subcellularLocation>
</comment>
<dbReference type="InterPro" id="IPR003439">
    <property type="entry name" value="ABC_transporter-like_ATP-bd"/>
</dbReference>
<feature type="domain" description="ABC transmembrane type-1" evidence="10">
    <location>
        <begin position="43"/>
        <end position="327"/>
    </location>
</feature>
<feature type="transmembrane region" description="Helical" evidence="8">
    <location>
        <begin position="184"/>
        <end position="203"/>
    </location>
</feature>
<dbReference type="InterPro" id="IPR036640">
    <property type="entry name" value="ABC1_TM_sf"/>
</dbReference>
<keyword evidence="12" id="KW-1185">Reference proteome</keyword>
<evidence type="ECO:0000313" key="11">
    <source>
        <dbReference type="EMBL" id="KNG93681.1"/>
    </source>
</evidence>
<dbReference type="SUPFAM" id="SSF90123">
    <property type="entry name" value="ABC transporter transmembrane region"/>
    <property type="match status" value="1"/>
</dbReference>
<dbReference type="InterPro" id="IPR003593">
    <property type="entry name" value="AAA+_ATPase"/>
</dbReference>
<keyword evidence="6 8" id="KW-0472">Membrane</keyword>
<dbReference type="PANTHER" id="PTHR24221">
    <property type="entry name" value="ATP-BINDING CASSETTE SUB-FAMILY B"/>
    <property type="match status" value="1"/>
</dbReference>
<feature type="transmembrane region" description="Helical" evidence="8">
    <location>
        <begin position="155"/>
        <end position="178"/>
    </location>
</feature>
<dbReference type="AlphaFoldDB" id="A0A0L1JPM0"/>
<keyword evidence="4 11" id="KW-0067">ATP-binding</keyword>
<accession>A0A0L1JPM0</accession>
<gene>
    <name evidence="11" type="ORF">ATO11_10835</name>
</gene>